<evidence type="ECO:0000313" key="6">
    <source>
        <dbReference type="EMBL" id="KAJ7342923.1"/>
    </source>
</evidence>
<dbReference type="Pfam" id="PF00135">
    <property type="entry name" value="COesterase"/>
    <property type="match status" value="1"/>
</dbReference>
<dbReference type="InterPro" id="IPR029058">
    <property type="entry name" value="AB_hydrolase_fold"/>
</dbReference>
<evidence type="ECO:0000256" key="1">
    <source>
        <dbReference type="ARBA" id="ARBA00005964"/>
    </source>
</evidence>
<evidence type="ECO:0000256" key="3">
    <source>
        <dbReference type="RuleBase" id="RU361235"/>
    </source>
</evidence>
<gene>
    <name evidence="6" type="ORF">DFH08DRAFT_962953</name>
</gene>
<comment type="similarity">
    <text evidence="1 3">Belongs to the type-B carboxylesterase/lipase family.</text>
</comment>
<evidence type="ECO:0000256" key="2">
    <source>
        <dbReference type="ARBA" id="ARBA00022801"/>
    </source>
</evidence>
<dbReference type="InterPro" id="IPR019826">
    <property type="entry name" value="Carboxylesterase_B_AS"/>
</dbReference>
<feature type="compositionally biased region" description="Basic and acidic residues" evidence="4">
    <location>
        <begin position="13"/>
        <end position="25"/>
    </location>
</feature>
<proteinExistence type="inferred from homology"/>
<dbReference type="PROSITE" id="PS00122">
    <property type="entry name" value="CARBOXYLESTERASE_B_1"/>
    <property type="match status" value="1"/>
</dbReference>
<dbReference type="Gene3D" id="3.40.50.1820">
    <property type="entry name" value="alpha/beta hydrolase"/>
    <property type="match status" value="1"/>
</dbReference>
<dbReference type="PANTHER" id="PTHR11559">
    <property type="entry name" value="CARBOXYLESTERASE"/>
    <property type="match status" value="1"/>
</dbReference>
<feature type="domain" description="Carboxylesterase type B" evidence="5">
    <location>
        <begin position="164"/>
        <end position="361"/>
    </location>
</feature>
<protein>
    <recommendedName>
        <fullName evidence="3">Carboxylic ester hydrolase</fullName>
        <ecNumber evidence="3">3.1.1.-</ecNumber>
    </recommendedName>
</protein>
<comment type="caution">
    <text evidence="6">The sequence shown here is derived from an EMBL/GenBank/DDBJ whole genome shotgun (WGS) entry which is preliminary data.</text>
</comment>
<dbReference type="AlphaFoldDB" id="A0AAD6ZWC1"/>
<organism evidence="6 7">
    <name type="scientific">Mycena albidolilacea</name>
    <dbReference type="NCBI Taxonomy" id="1033008"/>
    <lineage>
        <taxon>Eukaryota</taxon>
        <taxon>Fungi</taxon>
        <taxon>Dikarya</taxon>
        <taxon>Basidiomycota</taxon>
        <taxon>Agaricomycotina</taxon>
        <taxon>Agaricomycetes</taxon>
        <taxon>Agaricomycetidae</taxon>
        <taxon>Agaricales</taxon>
        <taxon>Marasmiineae</taxon>
        <taxon>Mycenaceae</taxon>
        <taxon>Mycena</taxon>
    </lineage>
</organism>
<evidence type="ECO:0000313" key="7">
    <source>
        <dbReference type="Proteomes" id="UP001218218"/>
    </source>
</evidence>
<dbReference type="EC" id="3.1.1.-" evidence="3"/>
<dbReference type="SUPFAM" id="SSF53474">
    <property type="entry name" value="alpha/beta-Hydrolases"/>
    <property type="match status" value="1"/>
</dbReference>
<keyword evidence="7" id="KW-1185">Reference proteome</keyword>
<accession>A0AAD6ZWC1</accession>
<dbReference type="GO" id="GO:0016787">
    <property type="term" value="F:hydrolase activity"/>
    <property type="evidence" value="ECO:0007669"/>
    <property type="project" value="UniProtKB-KW"/>
</dbReference>
<feature type="region of interest" description="Disordered" evidence="4">
    <location>
        <begin position="76"/>
        <end position="95"/>
    </location>
</feature>
<evidence type="ECO:0000256" key="4">
    <source>
        <dbReference type="SAM" id="MobiDB-lite"/>
    </source>
</evidence>
<evidence type="ECO:0000259" key="5">
    <source>
        <dbReference type="Pfam" id="PF00135"/>
    </source>
</evidence>
<feature type="compositionally biased region" description="Basic and acidic residues" evidence="4">
    <location>
        <begin position="79"/>
        <end position="95"/>
    </location>
</feature>
<dbReference type="InterPro" id="IPR002018">
    <property type="entry name" value="CarbesteraseB"/>
</dbReference>
<sequence length="365" mass="39392">MRAGGEGGAVGHRQQEREKEKGQEEGLHIVGRRSYFAGPTSIPCFRHTDWVACVRWLGMRGLFLDFLLCIMGTGGDGSEGGKRRESSRAHQQKREEPRCWGQCDLGLAGRAGGDTGTAGAVDKRGTGRERDDGFMAAMSVFGVGNSRDTDVSPVIERSVQTGEPFIVVVLNYRLSAFGFPAAKELLYARKCQPTHNPPSEIFALEWVQKYISAFGGDPNRVVIGGQSAGAISTALLLLSNNQNSNALFRGVFMESGSSIGSPSPAVIRSHYDALVAANNCCASKETLSCLRRVPFDSFVATVNRTTDIFSYQSSALVWQPYVDSDVIVCDPLVLVAEGLYAKISLMTGDSDDEGTYVGPLLTQDD</sequence>
<feature type="region of interest" description="Disordered" evidence="4">
    <location>
        <begin position="1"/>
        <end position="25"/>
    </location>
</feature>
<name>A0AAD6ZWC1_9AGAR</name>
<dbReference type="Proteomes" id="UP001218218">
    <property type="component" value="Unassembled WGS sequence"/>
</dbReference>
<feature type="compositionally biased region" description="Gly residues" evidence="4">
    <location>
        <begin position="1"/>
        <end position="10"/>
    </location>
</feature>
<keyword evidence="2 3" id="KW-0378">Hydrolase</keyword>
<dbReference type="InterPro" id="IPR050309">
    <property type="entry name" value="Type-B_Carboxylest/Lipase"/>
</dbReference>
<reference evidence="6" key="1">
    <citation type="submission" date="2023-03" db="EMBL/GenBank/DDBJ databases">
        <title>Massive genome expansion in bonnet fungi (Mycena s.s.) driven by repeated elements and novel gene families across ecological guilds.</title>
        <authorList>
            <consortium name="Lawrence Berkeley National Laboratory"/>
            <person name="Harder C.B."/>
            <person name="Miyauchi S."/>
            <person name="Viragh M."/>
            <person name="Kuo A."/>
            <person name="Thoen E."/>
            <person name="Andreopoulos B."/>
            <person name="Lu D."/>
            <person name="Skrede I."/>
            <person name="Drula E."/>
            <person name="Henrissat B."/>
            <person name="Morin E."/>
            <person name="Kohler A."/>
            <person name="Barry K."/>
            <person name="LaButti K."/>
            <person name="Morin E."/>
            <person name="Salamov A."/>
            <person name="Lipzen A."/>
            <person name="Mereny Z."/>
            <person name="Hegedus B."/>
            <person name="Baldrian P."/>
            <person name="Stursova M."/>
            <person name="Weitz H."/>
            <person name="Taylor A."/>
            <person name="Grigoriev I.V."/>
            <person name="Nagy L.G."/>
            <person name="Martin F."/>
            <person name="Kauserud H."/>
        </authorList>
    </citation>
    <scope>NUCLEOTIDE SEQUENCE</scope>
    <source>
        <strain evidence="6">CBHHK002</strain>
    </source>
</reference>
<dbReference type="EMBL" id="JARIHO010000024">
    <property type="protein sequence ID" value="KAJ7342923.1"/>
    <property type="molecule type" value="Genomic_DNA"/>
</dbReference>